<evidence type="ECO:0008006" key="4">
    <source>
        <dbReference type="Google" id="ProtNLM"/>
    </source>
</evidence>
<feature type="region of interest" description="Disordered" evidence="1">
    <location>
        <begin position="54"/>
        <end position="115"/>
    </location>
</feature>
<keyword evidence="3" id="KW-1185">Reference proteome</keyword>
<dbReference type="Gene3D" id="2.130.10.10">
    <property type="entry name" value="YVTN repeat-like/Quinoprotein amine dehydrogenase"/>
    <property type="match status" value="1"/>
</dbReference>
<dbReference type="InterPro" id="IPR015943">
    <property type="entry name" value="WD40/YVTN_repeat-like_dom_sf"/>
</dbReference>
<feature type="compositionally biased region" description="Acidic residues" evidence="1">
    <location>
        <begin position="85"/>
        <end position="113"/>
    </location>
</feature>
<feature type="region of interest" description="Disordered" evidence="1">
    <location>
        <begin position="221"/>
        <end position="269"/>
    </location>
</feature>
<sequence>MRPIVSSTAKLAQLRYELPHRALDAKIYPARSPNGSTVVLYGHETGVGILWRGGRPLKQAAPPPKQPPKPAKVNGTSNDAIMIVDSDDEGPAEQGPEEPEQAEFESGDEELDPDAPYPTIIQHLRLSLNTAVLHIAVPDVPPVSSTRAADSVPAIFRKKIVFAVACADYTVRIITLPLSPPSAATKETPANARAPWGEDVIEIGSRIGHQTIPRGITMTWTSRAEPTFRDREEDDMQVDDEEDVSMTPRRRRSPRKHSRSQSGRRGESEGWDVLVASHSAEIGGLLKIWRFPLTETSVTTPTPFLPYQTLNLRTPASRVLFNSATYPIRRHSQLLITDSSGIARIYDPFAVSNHQRRASRLSRKDSESGSYVALFRTSFENSISSAPFPPALTVRKPIIDAAWAAEGHHIVALLTDGEWGIWDTDRSGPSPPADPSSFSVRGFVGNTDPNRSNGSASDSKSRNGRSSLAPMTPRTRRVKEESLFSGVPSEDSVIIWYGTEIYKIPNLRQWWARTVGGQAGSLYGSGLSRAPTLALYGESITAVDQFEITSREARMAIPRDALVLAEHRLIITTNTASKPGLDLTGALNQERAEDEEIRKTDQALLARGELDIGGMERLLEDMDGSGSPSASRSLVLGNPRKVLFASSTN</sequence>
<protein>
    <recommendedName>
        <fullName evidence="4">Nucleoporin NUP37</fullName>
    </recommendedName>
</protein>
<dbReference type="Proteomes" id="UP000193144">
    <property type="component" value="Unassembled WGS sequence"/>
</dbReference>
<feature type="compositionally biased region" description="Polar residues" evidence="1">
    <location>
        <begin position="447"/>
        <end position="458"/>
    </location>
</feature>
<reference evidence="2 3" key="1">
    <citation type="submission" date="2016-07" db="EMBL/GenBank/DDBJ databases">
        <title>Pervasive Adenine N6-methylation of Active Genes in Fungi.</title>
        <authorList>
            <consortium name="DOE Joint Genome Institute"/>
            <person name="Mondo S.J."/>
            <person name="Dannebaum R.O."/>
            <person name="Kuo R.C."/>
            <person name="Labutti K."/>
            <person name="Haridas S."/>
            <person name="Kuo A."/>
            <person name="Salamov A."/>
            <person name="Ahrendt S.R."/>
            <person name="Lipzen A."/>
            <person name="Sullivan W."/>
            <person name="Andreopoulos W.B."/>
            <person name="Clum A."/>
            <person name="Lindquist E."/>
            <person name="Daum C."/>
            <person name="Ramamoorthy G.K."/>
            <person name="Gryganskyi A."/>
            <person name="Culley D."/>
            <person name="Magnuson J.K."/>
            <person name="James T.Y."/>
            <person name="O'Malley M.A."/>
            <person name="Stajich J.E."/>
            <person name="Spatafora J.W."/>
            <person name="Visel A."/>
            <person name="Grigoriev I.V."/>
        </authorList>
    </citation>
    <scope>NUCLEOTIDE SEQUENCE [LARGE SCALE GENOMIC DNA]</scope>
    <source>
        <strain evidence="2 3">CBS 115471</strain>
    </source>
</reference>
<dbReference type="OrthoDB" id="5323870at2759"/>
<evidence type="ECO:0000313" key="3">
    <source>
        <dbReference type="Proteomes" id="UP000193144"/>
    </source>
</evidence>
<feature type="compositionally biased region" description="Pro residues" evidence="1">
    <location>
        <begin position="61"/>
        <end position="70"/>
    </location>
</feature>
<feature type="compositionally biased region" description="Basic residues" evidence="1">
    <location>
        <begin position="248"/>
        <end position="259"/>
    </location>
</feature>
<evidence type="ECO:0000256" key="1">
    <source>
        <dbReference type="SAM" id="MobiDB-lite"/>
    </source>
</evidence>
<organism evidence="2 3">
    <name type="scientific">Clohesyomyces aquaticus</name>
    <dbReference type="NCBI Taxonomy" id="1231657"/>
    <lineage>
        <taxon>Eukaryota</taxon>
        <taxon>Fungi</taxon>
        <taxon>Dikarya</taxon>
        <taxon>Ascomycota</taxon>
        <taxon>Pezizomycotina</taxon>
        <taxon>Dothideomycetes</taxon>
        <taxon>Pleosporomycetidae</taxon>
        <taxon>Pleosporales</taxon>
        <taxon>Lindgomycetaceae</taxon>
        <taxon>Clohesyomyces</taxon>
    </lineage>
</organism>
<dbReference type="AlphaFoldDB" id="A0A1Y2A035"/>
<name>A0A1Y2A035_9PLEO</name>
<accession>A0A1Y2A035</accession>
<feature type="compositionally biased region" description="Acidic residues" evidence="1">
    <location>
        <begin position="232"/>
        <end position="244"/>
    </location>
</feature>
<proteinExistence type="predicted"/>
<dbReference type="STRING" id="1231657.A0A1Y2A035"/>
<evidence type="ECO:0000313" key="2">
    <source>
        <dbReference type="EMBL" id="ORY15869.1"/>
    </source>
</evidence>
<feature type="region of interest" description="Disordered" evidence="1">
    <location>
        <begin position="423"/>
        <end position="483"/>
    </location>
</feature>
<comment type="caution">
    <text evidence="2">The sequence shown here is derived from an EMBL/GenBank/DDBJ whole genome shotgun (WGS) entry which is preliminary data.</text>
</comment>
<dbReference type="EMBL" id="MCFA01000022">
    <property type="protein sequence ID" value="ORY15869.1"/>
    <property type="molecule type" value="Genomic_DNA"/>
</dbReference>
<gene>
    <name evidence="2" type="ORF">BCR34DRAFT_477360</name>
</gene>